<name>A0A484I8J6_9ARCH</name>
<dbReference type="AlphaFoldDB" id="A0A484I8J6"/>
<sequence length="69" mass="7776">MTLTGLNQIEEINRMISARICKHSHQHKMVYILIDVEFKKVIGVITVVNSDSIVDRDTKGNLCGSHIVL</sequence>
<gene>
    <name evidence="1" type="ORF">NFRAN_1708</name>
</gene>
<dbReference type="EMBL" id="LR216287">
    <property type="protein sequence ID" value="VFJ14030.1"/>
    <property type="molecule type" value="Genomic_DNA"/>
</dbReference>
<keyword evidence="2" id="KW-1185">Reference proteome</keyword>
<reference evidence="1 2" key="1">
    <citation type="submission" date="2019-02" db="EMBL/GenBank/DDBJ databases">
        <authorList>
            <person name="Lehtovirta-Morley E L."/>
        </authorList>
    </citation>
    <scope>NUCLEOTIDE SEQUENCE [LARGE SCALE GENOMIC DNA]</scope>
    <source>
        <strain evidence="1">NFRAN1</strain>
    </source>
</reference>
<organism evidence="1 2">
    <name type="scientific">Candidatus Nitrosocosmicus franklandianus</name>
    <dbReference type="NCBI Taxonomy" id="1798806"/>
    <lineage>
        <taxon>Archaea</taxon>
        <taxon>Nitrososphaerota</taxon>
        <taxon>Nitrososphaeria</taxon>
        <taxon>Nitrososphaerales</taxon>
        <taxon>Nitrososphaeraceae</taxon>
        <taxon>Candidatus Nitrosocosmicus</taxon>
    </lineage>
</organism>
<dbReference type="KEGG" id="nfn:NFRAN_1708"/>
<dbReference type="Proteomes" id="UP000294299">
    <property type="component" value="Chromosome NFRAN"/>
</dbReference>
<protein>
    <submittedName>
        <fullName evidence="1">Uncharacterized protein</fullName>
    </submittedName>
</protein>
<accession>A0A484I8J6</accession>
<proteinExistence type="predicted"/>
<evidence type="ECO:0000313" key="2">
    <source>
        <dbReference type="Proteomes" id="UP000294299"/>
    </source>
</evidence>
<evidence type="ECO:0000313" key="1">
    <source>
        <dbReference type="EMBL" id="VFJ14030.1"/>
    </source>
</evidence>